<dbReference type="Gramene" id="OBART06G01310.1">
    <property type="protein sequence ID" value="OBART06G01310.1"/>
    <property type="gene ID" value="OBART06G01310"/>
</dbReference>
<keyword evidence="1" id="KW-0812">Transmembrane</keyword>
<name>A0A0D3GC56_9ORYZ</name>
<reference evidence="2" key="1">
    <citation type="journal article" date="2009" name="Rice">
        <title>De Novo Next Generation Sequencing of Plant Genomes.</title>
        <authorList>
            <person name="Rounsley S."/>
            <person name="Marri P.R."/>
            <person name="Yu Y."/>
            <person name="He R."/>
            <person name="Sisneros N."/>
            <person name="Goicoechea J.L."/>
            <person name="Lee S.J."/>
            <person name="Angelova A."/>
            <person name="Kudrna D."/>
            <person name="Luo M."/>
            <person name="Affourtit J."/>
            <person name="Desany B."/>
            <person name="Knight J."/>
            <person name="Niazi F."/>
            <person name="Egholm M."/>
            <person name="Wing R.A."/>
        </authorList>
    </citation>
    <scope>NUCLEOTIDE SEQUENCE [LARGE SCALE GENOMIC DNA]</scope>
    <source>
        <strain evidence="2">cv. IRGC 105608</strain>
    </source>
</reference>
<feature type="transmembrane region" description="Helical" evidence="1">
    <location>
        <begin position="20"/>
        <end position="42"/>
    </location>
</feature>
<evidence type="ECO:0000313" key="2">
    <source>
        <dbReference type="EnsemblPlants" id="OBART06G01310.1"/>
    </source>
</evidence>
<dbReference type="HOGENOM" id="CLU_097698_1_0_1"/>
<organism evidence="2">
    <name type="scientific">Oryza barthii</name>
    <dbReference type="NCBI Taxonomy" id="65489"/>
    <lineage>
        <taxon>Eukaryota</taxon>
        <taxon>Viridiplantae</taxon>
        <taxon>Streptophyta</taxon>
        <taxon>Embryophyta</taxon>
        <taxon>Tracheophyta</taxon>
        <taxon>Spermatophyta</taxon>
        <taxon>Magnoliopsida</taxon>
        <taxon>Liliopsida</taxon>
        <taxon>Poales</taxon>
        <taxon>Poaceae</taxon>
        <taxon>BOP clade</taxon>
        <taxon>Oryzoideae</taxon>
        <taxon>Oryzeae</taxon>
        <taxon>Oryzinae</taxon>
        <taxon>Oryza</taxon>
    </lineage>
</organism>
<sequence length="219" mass="24172">MSPAAASASSTSKPWSPKEYLLLALAGTLVAAVIVVAVSAVLSPAAIRFFVANATHAYVPDHPAGMYLNFTILAVNPGWRAGVCYTSFDVDLVYTSSNRSEWGTTLAVLPAKYSNRTREGKTRLPIEQRPHNYTTYIVVPLFVGADDWIKYMDGGRKIIPMSVQVRTTVRFFVWRVNTRSYAIAVLCHLNLTLFTNITYHYNYTAPCVDAGLIHPHLAS</sequence>
<dbReference type="PANTHER" id="PTHR36480:SF9">
    <property type="entry name" value="OS06G0121700 PROTEIN"/>
    <property type="match status" value="1"/>
</dbReference>
<evidence type="ECO:0008006" key="4">
    <source>
        <dbReference type="Google" id="ProtNLM"/>
    </source>
</evidence>
<protein>
    <recommendedName>
        <fullName evidence="4">Late embryogenesis abundant protein LEA-2 subgroup domain-containing protein</fullName>
    </recommendedName>
</protein>
<evidence type="ECO:0000313" key="3">
    <source>
        <dbReference type="Proteomes" id="UP000026960"/>
    </source>
</evidence>
<accession>A0A0D3GC56</accession>
<dbReference type="PaxDb" id="65489-OBART06G01310.1"/>
<keyword evidence="3" id="KW-1185">Reference proteome</keyword>
<proteinExistence type="predicted"/>
<dbReference type="AlphaFoldDB" id="A0A0D3GC56"/>
<evidence type="ECO:0000256" key="1">
    <source>
        <dbReference type="SAM" id="Phobius"/>
    </source>
</evidence>
<keyword evidence="1" id="KW-1133">Transmembrane helix</keyword>
<dbReference type="Proteomes" id="UP000026960">
    <property type="component" value="Chromosome 6"/>
</dbReference>
<dbReference type="EnsemblPlants" id="OBART06G01310.1">
    <property type="protein sequence ID" value="OBART06G01310.1"/>
    <property type="gene ID" value="OBART06G01310"/>
</dbReference>
<keyword evidence="1" id="KW-0472">Membrane</keyword>
<dbReference type="PANTHER" id="PTHR36480">
    <property type="entry name" value="OS06G0118900 PROTEIN-RELATED"/>
    <property type="match status" value="1"/>
</dbReference>
<reference evidence="2" key="2">
    <citation type="submission" date="2015-03" db="UniProtKB">
        <authorList>
            <consortium name="EnsemblPlants"/>
        </authorList>
    </citation>
    <scope>IDENTIFICATION</scope>
</reference>